<organism evidence="1 2">
    <name type="scientific">Lupinus luteus</name>
    <name type="common">European yellow lupine</name>
    <dbReference type="NCBI Taxonomy" id="3873"/>
    <lineage>
        <taxon>Eukaryota</taxon>
        <taxon>Viridiplantae</taxon>
        <taxon>Streptophyta</taxon>
        <taxon>Embryophyta</taxon>
        <taxon>Tracheophyta</taxon>
        <taxon>Spermatophyta</taxon>
        <taxon>Magnoliopsida</taxon>
        <taxon>eudicotyledons</taxon>
        <taxon>Gunneridae</taxon>
        <taxon>Pentapetalae</taxon>
        <taxon>rosids</taxon>
        <taxon>fabids</taxon>
        <taxon>Fabales</taxon>
        <taxon>Fabaceae</taxon>
        <taxon>Papilionoideae</taxon>
        <taxon>50 kb inversion clade</taxon>
        <taxon>genistoids sensu lato</taxon>
        <taxon>core genistoids</taxon>
        <taxon>Genisteae</taxon>
        <taxon>Lupinus</taxon>
    </lineage>
</organism>
<proteinExistence type="predicted"/>
<sequence>MAGWTTAHYSTQLTVDGTKAGANVFEGAVGYFGHKTIELAAKWWVLLKDWLLLLVRLLRSILQGRNRSKAVIGGLKRISTPEVRQKGRNQESSGFNLLKPNLIFLKCAHESTKKVNPDTTFT</sequence>
<name>A0AAV1YFP0_LUPLU</name>
<dbReference type="Proteomes" id="UP001497480">
    <property type="component" value="Unassembled WGS sequence"/>
</dbReference>
<reference evidence="1 2" key="1">
    <citation type="submission" date="2024-03" db="EMBL/GenBank/DDBJ databases">
        <authorList>
            <person name="Martinez-Hernandez J."/>
        </authorList>
    </citation>
    <scope>NUCLEOTIDE SEQUENCE [LARGE SCALE GENOMIC DNA]</scope>
</reference>
<comment type="caution">
    <text evidence="1">The sequence shown here is derived from an EMBL/GenBank/DDBJ whole genome shotgun (WGS) entry which is preliminary data.</text>
</comment>
<keyword evidence="2" id="KW-1185">Reference proteome</keyword>
<dbReference type="EMBL" id="CAXHTB010000024">
    <property type="protein sequence ID" value="CAL0332640.1"/>
    <property type="molecule type" value="Genomic_DNA"/>
</dbReference>
<evidence type="ECO:0000313" key="1">
    <source>
        <dbReference type="EMBL" id="CAL0332640.1"/>
    </source>
</evidence>
<gene>
    <name evidence="1" type="ORF">LLUT_LOCUS33700</name>
</gene>
<protein>
    <submittedName>
        <fullName evidence="1">Uncharacterized protein</fullName>
    </submittedName>
</protein>
<evidence type="ECO:0000313" key="2">
    <source>
        <dbReference type="Proteomes" id="UP001497480"/>
    </source>
</evidence>
<accession>A0AAV1YFP0</accession>
<dbReference type="AlphaFoldDB" id="A0AAV1YFP0"/>